<keyword evidence="1" id="KW-0472">Membrane</keyword>
<keyword evidence="1" id="KW-1133">Transmembrane helix</keyword>
<evidence type="ECO:0000313" key="2">
    <source>
        <dbReference type="EMBL" id="GAA0483409.1"/>
    </source>
</evidence>
<evidence type="ECO:0000256" key="1">
    <source>
        <dbReference type="SAM" id="Phobius"/>
    </source>
</evidence>
<accession>A0ABP3KR01</accession>
<evidence type="ECO:0000313" key="3">
    <source>
        <dbReference type="Proteomes" id="UP001500713"/>
    </source>
</evidence>
<keyword evidence="1" id="KW-0812">Transmembrane</keyword>
<dbReference type="EMBL" id="BAAAEM010000003">
    <property type="protein sequence ID" value="GAA0483409.1"/>
    <property type="molecule type" value="Genomic_DNA"/>
</dbReference>
<protein>
    <submittedName>
        <fullName evidence="2">DUF6356 family protein</fullName>
    </submittedName>
</protein>
<dbReference type="RefSeq" id="WP_229956754.1">
    <property type="nucleotide sequence ID" value="NZ_BAAAEM010000003.1"/>
</dbReference>
<reference evidence="3" key="1">
    <citation type="journal article" date="2019" name="Int. J. Syst. Evol. Microbiol.">
        <title>The Global Catalogue of Microorganisms (GCM) 10K type strain sequencing project: providing services to taxonomists for standard genome sequencing and annotation.</title>
        <authorList>
            <consortium name="The Broad Institute Genomics Platform"/>
            <consortium name="The Broad Institute Genome Sequencing Center for Infectious Disease"/>
            <person name="Wu L."/>
            <person name="Ma J."/>
        </authorList>
    </citation>
    <scope>NUCLEOTIDE SEQUENCE [LARGE SCALE GENOMIC DNA]</scope>
    <source>
        <strain evidence="3">JCM 14162</strain>
    </source>
</reference>
<organism evidence="2 3">
    <name type="scientific">Parasphingorhabdus litoris</name>
    <dbReference type="NCBI Taxonomy" id="394733"/>
    <lineage>
        <taxon>Bacteria</taxon>
        <taxon>Pseudomonadati</taxon>
        <taxon>Pseudomonadota</taxon>
        <taxon>Alphaproteobacteria</taxon>
        <taxon>Sphingomonadales</taxon>
        <taxon>Sphingomonadaceae</taxon>
        <taxon>Parasphingorhabdus</taxon>
    </lineage>
</organism>
<sequence>MKLFTEHPKTVGETYAEHFMMASSFGIPMMAAGFACLLHGIFPFLFEKTGSNLVKKLYDRMVTNRVKAENRSATEHELEWCI</sequence>
<keyword evidence="3" id="KW-1185">Reference proteome</keyword>
<proteinExistence type="predicted"/>
<comment type="caution">
    <text evidence="2">The sequence shown here is derived from an EMBL/GenBank/DDBJ whole genome shotgun (WGS) entry which is preliminary data.</text>
</comment>
<dbReference type="Proteomes" id="UP001500713">
    <property type="component" value="Unassembled WGS sequence"/>
</dbReference>
<dbReference type="Pfam" id="PF19883">
    <property type="entry name" value="DUF6356"/>
    <property type="match status" value="1"/>
</dbReference>
<gene>
    <name evidence="2" type="ORF">GCM10009096_27280</name>
</gene>
<dbReference type="InterPro" id="IPR045936">
    <property type="entry name" value="DUF6356"/>
</dbReference>
<name>A0ABP3KR01_9SPHN</name>
<feature type="transmembrane region" description="Helical" evidence="1">
    <location>
        <begin position="25"/>
        <end position="46"/>
    </location>
</feature>